<gene>
    <name evidence="3" type="ORF">A3D01_06595</name>
</gene>
<dbReference type="PANTHER" id="PTHR34039">
    <property type="entry name" value="UPF0102 PROTEIN YRAN"/>
    <property type="match status" value="1"/>
</dbReference>
<dbReference type="STRING" id="1802505.A3D01_06595"/>
<dbReference type="InterPro" id="IPR011856">
    <property type="entry name" value="tRNA_endonuc-like_dom_sf"/>
</dbReference>
<evidence type="ECO:0000313" key="4">
    <source>
        <dbReference type="Proteomes" id="UP000177169"/>
    </source>
</evidence>
<dbReference type="AlphaFoldDB" id="A0A1F7YYJ4"/>
<proteinExistence type="inferred from homology"/>
<dbReference type="InterPro" id="IPR011335">
    <property type="entry name" value="Restrct_endonuc-II-like"/>
</dbReference>
<dbReference type="NCBIfam" id="NF009150">
    <property type="entry name" value="PRK12497.1-3"/>
    <property type="match status" value="1"/>
</dbReference>
<protein>
    <recommendedName>
        <fullName evidence="2">UPF0102 protein A3D01_06595</fullName>
    </recommendedName>
</protein>
<dbReference type="Gene3D" id="3.40.1350.10">
    <property type="match status" value="1"/>
</dbReference>
<dbReference type="PANTHER" id="PTHR34039:SF1">
    <property type="entry name" value="UPF0102 PROTEIN YRAN"/>
    <property type="match status" value="1"/>
</dbReference>
<name>A0A1F7YYJ4_9BACT</name>
<comment type="similarity">
    <text evidence="1 2">Belongs to the UPF0102 family.</text>
</comment>
<evidence type="ECO:0000256" key="1">
    <source>
        <dbReference type="ARBA" id="ARBA00006738"/>
    </source>
</evidence>
<dbReference type="InterPro" id="IPR003509">
    <property type="entry name" value="UPF0102_YraN-like"/>
</dbReference>
<dbReference type="Pfam" id="PF02021">
    <property type="entry name" value="UPF0102"/>
    <property type="match status" value="1"/>
</dbReference>
<reference evidence="3 4" key="1">
    <citation type="journal article" date="2016" name="Nat. Commun.">
        <title>Thousands of microbial genomes shed light on interconnected biogeochemical processes in an aquifer system.</title>
        <authorList>
            <person name="Anantharaman K."/>
            <person name="Brown C.T."/>
            <person name="Hug L.A."/>
            <person name="Sharon I."/>
            <person name="Castelle C.J."/>
            <person name="Probst A.J."/>
            <person name="Thomas B.C."/>
            <person name="Singh A."/>
            <person name="Wilkins M.J."/>
            <person name="Karaoz U."/>
            <person name="Brodie E.L."/>
            <person name="Williams K.H."/>
            <person name="Hubbard S.S."/>
            <person name="Banfield J.F."/>
        </authorList>
    </citation>
    <scope>NUCLEOTIDE SEQUENCE [LARGE SCALE GENOMIC DNA]</scope>
</reference>
<evidence type="ECO:0000256" key="2">
    <source>
        <dbReference type="HAMAP-Rule" id="MF_00048"/>
    </source>
</evidence>
<dbReference type="HAMAP" id="MF_00048">
    <property type="entry name" value="UPF0102"/>
    <property type="match status" value="1"/>
</dbReference>
<accession>A0A1F7YYJ4</accession>
<sequence>MKGKRLYGELGEDFAVRILQSRGYQLIEKNFRSSYGEIDIIVRDGDTYVFVEVKTRWSKKFGFAVEAVTPAKIHKIKRAIDYYFLVKKLKRVKSRIEVVAIDIEEGKLLNAKIVKVD</sequence>
<dbReference type="CDD" id="cd20736">
    <property type="entry name" value="PoNe_Nuclease"/>
    <property type="match status" value="1"/>
</dbReference>
<dbReference type="SUPFAM" id="SSF52980">
    <property type="entry name" value="Restriction endonuclease-like"/>
    <property type="match status" value="1"/>
</dbReference>
<organism evidence="3 4">
    <name type="scientific">Candidatus Woesebacteria bacterium RIFCSPHIGHO2_02_FULL_39_13</name>
    <dbReference type="NCBI Taxonomy" id="1802505"/>
    <lineage>
        <taxon>Bacteria</taxon>
        <taxon>Candidatus Woeseibacteriota</taxon>
    </lineage>
</organism>
<evidence type="ECO:0000313" key="3">
    <source>
        <dbReference type="EMBL" id="OGM32300.1"/>
    </source>
</evidence>
<dbReference type="Proteomes" id="UP000177169">
    <property type="component" value="Unassembled WGS sequence"/>
</dbReference>
<comment type="caution">
    <text evidence="3">The sequence shown here is derived from an EMBL/GenBank/DDBJ whole genome shotgun (WGS) entry which is preliminary data.</text>
</comment>
<dbReference type="GO" id="GO:0003676">
    <property type="term" value="F:nucleic acid binding"/>
    <property type="evidence" value="ECO:0007669"/>
    <property type="project" value="InterPro"/>
</dbReference>
<dbReference type="EMBL" id="MGGR01000034">
    <property type="protein sequence ID" value="OGM32300.1"/>
    <property type="molecule type" value="Genomic_DNA"/>
</dbReference>